<dbReference type="Gene3D" id="3.30.70.790">
    <property type="entry name" value="UreE, C-terminal domain"/>
    <property type="match status" value="1"/>
</dbReference>
<gene>
    <name evidence="2" type="ORF">H9642_13920</name>
</gene>
<dbReference type="InterPro" id="IPR018551">
    <property type="entry name" value="DUF2007"/>
</dbReference>
<proteinExistence type="predicted"/>
<dbReference type="EMBL" id="JACSQG010000008">
    <property type="protein sequence ID" value="MBD7978278.1"/>
    <property type="molecule type" value="Genomic_DNA"/>
</dbReference>
<keyword evidence="3" id="KW-1185">Reference proteome</keyword>
<dbReference type="RefSeq" id="WP_251837061.1">
    <property type="nucleotide sequence ID" value="NZ_JACSQG010000008.1"/>
</dbReference>
<accession>A0ABR8TR68</accession>
<organism evidence="2 3">
    <name type="scientific">Serpens gallinarum</name>
    <dbReference type="NCBI Taxonomy" id="2763075"/>
    <lineage>
        <taxon>Bacteria</taxon>
        <taxon>Pseudomonadati</taxon>
        <taxon>Pseudomonadota</taxon>
        <taxon>Gammaproteobacteria</taxon>
        <taxon>Pseudomonadales</taxon>
        <taxon>Pseudomonadaceae</taxon>
        <taxon>Pseudomonas</taxon>
    </lineage>
</organism>
<evidence type="ECO:0000313" key="2">
    <source>
        <dbReference type="EMBL" id="MBD7978278.1"/>
    </source>
</evidence>
<sequence length="86" mass="9035">MQHIYLPADLLEAQVLRAMLASENIAAHIGGEHLLGAIGELPAAGLLVLSVSDEQAERARLLIAAYNAAQPLPVEEPPSCPGELLC</sequence>
<name>A0ABR8TR68_9PSED</name>
<dbReference type="Proteomes" id="UP000611945">
    <property type="component" value="Unassembled WGS sequence"/>
</dbReference>
<protein>
    <submittedName>
        <fullName evidence="2">DUF2007 domain-containing protein</fullName>
    </submittedName>
</protein>
<comment type="caution">
    <text evidence="2">The sequence shown here is derived from an EMBL/GenBank/DDBJ whole genome shotgun (WGS) entry which is preliminary data.</text>
</comment>
<reference evidence="2 3" key="1">
    <citation type="submission" date="2020-08" db="EMBL/GenBank/DDBJ databases">
        <title>A Genomic Blueprint of the Chicken Gut Microbiome.</title>
        <authorList>
            <person name="Gilroy R."/>
            <person name="Ravi A."/>
            <person name="Getino M."/>
            <person name="Pursley I."/>
            <person name="Horton D.L."/>
            <person name="Alikhan N.-F."/>
            <person name="Baker D."/>
            <person name="Gharbi K."/>
            <person name="Hall N."/>
            <person name="Watson M."/>
            <person name="Adriaenssens E.M."/>
            <person name="Foster-Nyarko E."/>
            <person name="Jarju S."/>
            <person name="Secka A."/>
            <person name="Antonio M."/>
            <person name="Oren A."/>
            <person name="Chaudhuri R."/>
            <person name="La Ragione R.M."/>
            <person name="Hildebrand F."/>
            <person name="Pallen M.J."/>
        </authorList>
    </citation>
    <scope>NUCLEOTIDE SEQUENCE [LARGE SCALE GENOMIC DNA]</scope>
    <source>
        <strain evidence="2 3">Sa2CUA2</strain>
    </source>
</reference>
<feature type="domain" description="DUF2007" evidence="1">
    <location>
        <begin position="1"/>
        <end position="65"/>
    </location>
</feature>
<evidence type="ECO:0000313" key="3">
    <source>
        <dbReference type="Proteomes" id="UP000611945"/>
    </source>
</evidence>
<evidence type="ECO:0000259" key="1">
    <source>
        <dbReference type="Pfam" id="PF09413"/>
    </source>
</evidence>
<dbReference type="Pfam" id="PF09413">
    <property type="entry name" value="DUF2007"/>
    <property type="match status" value="1"/>
</dbReference>